<dbReference type="HOGENOM" id="CLU_163103_0_0_2"/>
<evidence type="ECO:0008006" key="3">
    <source>
        <dbReference type="Google" id="ProtNLM"/>
    </source>
</evidence>
<protein>
    <recommendedName>
        <fullName evidence="3">Transcriptional regulator protein</fullName>
    </recommendedName>
</protein>
<dbReference type="EMBL" id="CP009512">
    <property type="protein sequence ID" value="AKB64390.1"/>
    <property type="molecule type" value="Genomic_DNA"/>
</dbReference>
<dbReference type="Gene3D" id="1.10.10.10">
    <property type="entry name" value="Winged helix-like DNA-binding domain superfamily/Winged helix DNA-binding domain"/>
    <property type="match status" value="1"/>
</dbReference>
<dbReference type="Proteomes" id="UP000033097">
    <property type="component" value="Chromosome"/>
</dbReference>
<evidence type="ECO:0000313" key="2">
    <source>
        <dbReference type="Proteomes" id="UP000033097"/>
    </source>
</evidence>
<reference evidence="1 2" key="1">
    <citation type="submission" date="2014-07" db="EMBL/GenBank/DDBJ databases">
        <title>Methanogenic archaea and the global carbon cycle.</title>
        <authorList>
            <person name="Henriksen J.R."/>
            <person name="Luke J."/>
            <person name="Reinhart S."/>
            <person name="Benedict M.N."/>
            <person name="Youngblut N.D."/>
            <person name="Metcalf M.E."/>
            <person name="Whitaker R.J."/>
            <person name="Metcalf W.W."/>
        </authorList>
    </citation>
    <scope>NUCLEOTIDE SEQUENCE [LARGE SCALE GENOMIC DNA]</scope>
    <source>
        <strain evidence="1 2">S-6</strain>
    </source>
</reference>
<proteinExistence type="predicted"/>
<sequence>MPPNSLTDKINYKIDYEGVIMKDYEVKVLDENDHIFIETLRNLGMSRNVATTMAYLMNVDEASSREIEISTGLRQPEVSLAMRLMRNQSWVNVRSEKKPGKGRPIKIYSLAAPVDEIISYYEDKIYKESQATISAIKKLKVMSKKVPLTPK</sequence>
<name>A0A0E3RED4_METMZ</name>
<dbReference type="InterPro" id="IPR036388">
    <property type="entry name" value="WH-like_DNA-bd_sf"/>
</dbReference>
<dbReference type="PIRSF" id="PIRSF037373">
    <property type="entry name" value="UCP037373_trxn_reg"/>
    <property type="match status" value="1"/>
</dbReference>
<gene>
    <name evidence="1" type="ORF">MSMAS_1194</name>
</gene>
<evidence type="ECO:0000313" key="1">
    <source>
        <dbReference type="EMBL" id="AKB64390.1"/>
    </source>
</evidence>
<dbReference type="PATRIC" id="fig|213585.10.peg.1490"/>
<organism evidence="1 2">
    <name type="scientific">Methanosarcina mazei S-6</name>
    <dbReference type="NCBI Taxonomy" id="213585"/>
    <lineage>
        <taxon>Archaea</taxon>
        <taxon>Methanobacteriati</taxon>
        <taxon>Methanobacteriota</taxon>
        <taxon>Stenosarchaea group</taxon>
        <taxon>Methanomicrobia</taxon>
        <taxon>Methanosarcinales</taxon>
        <taxon>Methanosarcinaceae</taxon>
        <taxon>Methanosarcina</taxon>
    </lineage>
</organism>
<dbReference type="InterPro" id="IPR036390">
    <property type="entry name" value="WH_DNA-bd_sf"/>
</dbReference>
<dbReference type="KEGG" id="mmj:MSMAS_1194"/>
<dbReference type="InterPro" id="IPR017185">
    <property type="entry name" value="UCP037373_trxn_reg"/>
</dbReference>
<dbReference type="SUPFAM" id="SSF46785">
    <property type="entry name" value="Winged helix' DNA-binding domain"/>
    <property type="match status" value="1"/>
</dbReference>
<dbReference type="STRING" id="213585.MSMAS_1194"/>
<accession>A0A0E3RED4</accession>
<dbReference type="AlphaFoldDB" id="A0A0E3RED4"/>